<accession>A0A6P2BT34</accession>
<dbReference type="InterPro" id="IPR029024">
    <property type="entry name" value="TerB-like"/>
</dbReference>
<evidence type="ECO:0000313" key="3">
    <source>
        <dbReference type="Proteomes" id="UP000460272"/>
    </source>
</evidence>
<dbReference type="Pfam" id="PF05099">
    <property type="entry name" value="TerB"/>
    <property type="match status" value="1"/>
</dbReference>
<dbReference type="EMBL" id="RPFW01000007">
    <property type="protein sequence ID" value="TVZ01376.1"/>
    <property type="molecule type" value="Genomic_DNA"/>
</dbReference>
<name>A0A6P2BT34_9ACTN</name>
<dbReference type="RefSeq" id="WP_145859876.1">
    <property type="nucleotide sequence ID" value="NZ_RPFW01000007.1"/>
</dbReference>
<evidence type="ECO:0000313" key="2">
    <source>
        <dbReference type="EMBL" id="TVZ01376.1"/>
    </source>
</evidence>
<dbReference type="OrthoDB" id="1261251at2"/>
<dbReference type="Gene3D" id="1.10.3680.10">
    <property type="entry name" value="TerB-like"/>
    <property type="match status" value="1"/>
</dbReference>
<evidence type="ECO:0000259" key="1">
    <source>
        <dbReference type="Pfam" id="PF05099"/>
    </source>
</evidence>
<gene>
    <name evidence="2" type="ORF">EAS64_34500</name>
</gene>
<dbReference type="AlphaFoldDB" id="A0A6P2BT34"/>
<organism evidence="2 3">
    <name type="scientific">Trebonia kvetii</name>
    <dbReference type="NCBI Taxonomy" id="2480626"/>
    <lineage>
        <taxon>Bacteria</taxon>
        <taxon>Bacillati</taxon>
        <taxon>Actinomycetota</taxon>
        <taxon>Actinomycetes</taxon>
        <taxon>Streptosporangiales</taxon>
        <taxon>Treboniaceae</taxon>
        <taxon>Trebonia</taxon>
    </lineage>
</organism>
<comment type="caution">
    <text evidence="2">The sequence shown here is derived from an EMBL/GenBank/DDBJ whole genome shotgun (WGS) entry which is preliminary data.</text>
</comment>
<reference evidence="2 3" key="1">
    <citation type="submission" date="2018-11" db="EMBL/GenBank/DDBJ databases">
        <title>Trebonia kvetii gen.nov., sp.nov., a novel acidophilic actinobacterium, and proposal of the new actinobacterial family Treboniaceae fam. nov.</title>
        <authorList>
            <person name="Rapoport D."/>
            <person name="Sagova-Mareckova M."/>
            <person name="Sedlacek I."/>
            <person name="Provaznik J."/>
            <person name="Kralova S."/>
            <person name="Pavlinic D."/>
            <person name="Benes V."/>
            <person name="Kopecky J."/>
        </authorList>
    </citation>
    <scope>NUCLEOTIDE SEQUENCE [LARGE SCALE GENOMIC DNA]</scope>
    <source>
        <strain evidence="2 3">15Tr583</strain>
    </source>
</reference>
<feature type="domain" description="Co-chaperone DjlA N-terminal" evidence="1">
    <location>
        <begin position="140"/>
        <end position="192"/>
    </location>
</feature>
<dbReference type="Proteomes" id="UP000460272">
    <property type="component" value="Unassembled WGS sequence"/>
</dbReference>
<dbReference type="SUPFAM" id="SSF158682">
    <property type="entry name" value="TerB-like"/>
    <property type="match status" value="1"/>
</dbReference>
<keyword evidence="3" id="KW-1185">Reference proteome</keyword>
<proteinExistence type="predicted"/>
<protein>
    <recommendedName>
        <fullName evidence="1">Co-chaperone DjlA N-terminal domain-containing protein</fullName>
    </recommendedName>
</protein>
<sequence>MLIIWGLRVIYRMLGRGVFFCRRCGGDRDYRHRAGRRWITFFFIPLIPLMKTGEHVQCLTCKTRYVTEVLKLPTTVEMEAALATGMRAVVAVILRAGDPASPLARRRAIDAVIGAGDADYDETWLAADLDEPADIARPRIAALGAQLQVEAREWCLAEAIRIAMADGPLSGAERAAAEHLANLLGMTQAQAIGVIALTEQNV</sequence>
<dbReference type="InterPro" id="IPR007791">
    <property type="entry name" value="DjlA_N"/>
</dbReference>